<protein>
    <submittedName>
        <fullName evidence="1">Uncharacterized protein</fullName>
    </submittedName>
</protein>
<reference evidence="1" key="1">
    <citation type="journal article" date="2011" name="J. Bacteriol.">
        <title>Genome Sequence of an Erwinia amylovora Strain with Pathogenicity Restricted to Rubus Plants.</title>
        <authorList>
            <person name="Powney R."/>
            <person name="Smits T.H."/>
            <person name="Sawbridge T."/>
            <person name="Frey B."/>
            <person name="Blom J."/>
            <person name="Frey J.E."/>
            <person name="Plummer K.M."/>
            <person name="Beer S.V."/>
            <person name="Luck J."/>
            <person name="Duffy B."/>
            <person name="Rodoni B."/>
        </authorList>
    </citation>
    <scope>NUCLEOTIDE SEQUENCE</scope>
    <source>
        <strain evidence="1">ATCC BAA-2158</strain>
    </source>
</reference>
<evidence type="ECO:0000313" key="1">
    <source>
        <dbReference type="EMBL" id="CBX81801.1"/>
    </source>
</evidence>
<dbReference type="AlphaFoldDB" id="E5B8J6"/>
<organism evidence="1">
    <name type="scientific">Erwinia amylovora ATCC BAA-2158</name>
    <dbReference type="NCBI Taxonomy" id="889211"/>
    <lineage>
        <taxon>Bacteria</taxon>
        <taxon>Pseudomonadati</taxon>
        <taxon>Pseudomonadota</taxon>
        <taxon>Gammaproteobacteria</taxon>
        <taxon>Enterobacterales</taxon>
        <taxon>Erwiniaceae</taxon>
        <taxon>Erwinia</taxon>
    </lineage>
</organism>
<dbReference type="EMBL" id="FR719195">
    <property type="protein sequence ID" value="CBX81801.1"/>
    <property type="molecule type" value="Genomic_DNA"/>
</dbReference>
<name>E5B8J6_ERWAM</name>
<accession>E5B8J6</accession>
<proteinExistence type="predicted"/>
<gene>
    <name evidence="1" type="ORF">EAIL5_2981</name>
</gene>
<sequence length="57" mass="6371">MLRAIDPASVNARNPHILLCMLRLLRACFHRLNGCSRRFDLLLAINPASIPGFSAPR</sequence>